<accession>A0A0D0PEI8</accession>
<dbReference type="eggNOG" id="COG1804">
    <property type="taxonomic scope" value="Bacteria"/>
</dbReference>
<sequence length="345" mass="37347">MSLLDGLKVVIVADRLTDLGGRMLAEMGADVVLLSERQETTDARRAAWLHGMRRPAEGETAEGLVAAADILLDGRRRGAEPGLDDAAAQNPRLIHVIAHPGIGTDDTPATDLTLMARSGLMTVIGDPDRPPLRLPGEQGYALTGIQVATAALLGLAARRRTGQGQRIDVSAVQSATLANYREAVMYAWTGRVGRRTGNRLVRGSSGVRQVWPCADGYVTWSMIDNPNMMRSLVRVMEAEGAAGELSDIVWEDILVADTDQAVIDRWQEVFGAFFASHDKATLADWSLRHGWGLSAIATLDEVRGSPHLADRGLWVEVDDHGTTRPLPGPLFRFDRAEAAPLRKVP</sequence>
<keyword evidence="1" id="KW-0808">Transferase</keyword>
<name>A0A0D0PEI8_9RHOB</name>
<dbReference type="OrthoDB" id="7554803at2"/>
<proteinExistence type="predicted"/>
<reference evidence="1 2" key="1">
    <citation type="submission" date="2013-01" db="EMBL/GenBank/DDBJ databases">
        <authorList>
            <person name="Fiebig A."/>
            <person name="Goeker M."/>
            <person name="Klenk H.-P.P."/>
        </authorList>
    </citation>
    <scope>NUCLEOTIDE SEQUENCE [LARGE SCALE GENOMIC DNA]</scope>
    <source>
        <strain evidence="1 2">DSM 24838</strain>
    </source>
</reference>
<dbReference type="InterPro" id="IPR044855">
    <property type="entry name" value="CoA-Trfase_III_dom3_sf"/>
</dbReference>
<dbReference type="Proteomes" id="UP000035100">
    <property type="component" value="Unassembled WGS sequence"/>
</dbReference>
<evidence type="ECO:0000313" key="2">
    <source>
        <dbReference type="Proteomes" id="UP000035100"/>
    </source>
</evidence>
<evidence type="ECO:0000313" key="1">
    <source>
        <dbReference type="EMBL" id="KIQ69821.1"/>
    </source>
</evidence>
<dbReference type="SUPFAM" id="SSF89796">
    <property type="entry name" value="CoA-transferase family III (CaiB/BaiF)"/>
    <property type="match status" value="1"/>
</dbReference>
<dbReference type="EMBL" id="AONG01000008">
    <property type="protein sequence ID" value="KIQ69821.1"/>
    <property type="molecule type" value="Genomic_DNA"/>
</dbReference>
<dbReference type="STRING" id="1123501.Wenmar_01391"/>
<gene>
    <name evidence="1" type="ORF">Wenmar_01391</name>
</gene>
<dbReference type="PANTHER" id="PTHR48228">
    <property type="entry name" value="SUCCINYL-COA--D-CITRAMALATE COA-TRANSFERASE"/>
    <property type="match status" value="1"/>
</dbReference>
<dbReference type="InterPro" id="IPR003673">
    <property type="entry name" value="CoA-Trfase_fam_III"/>
</dbReference>
<organism evidence="1 2">
    <name type="scientific">Wenxinia marina DSM 24838</name>
    <dbReference type="NCBI Taxonomy" id="1123501"/>
    <lineage>
        <taxon>Bacteria</taxon>
        <taxon>Pseudomonadati</taxon>
        <taxon>Pseudomonadota</taxon>
        <taxon>Alphaproteobacteria</taxon>
        <taxon>Rhodobacterales</taxon>
        <taxon>Roseobacteraceae</taxon>
        <taxon>Wenxinia</taxon>
    </lineage>
</organism>
<dbReference type="RefSeq" id="WP_018301247.1">
    <property type="nucleotide sequence ID" value="NZ_KB902276.1"/>
</dbReference>
<keyword evidence="2" id="KW-1185">Reference proteome</keyword>
<comment type="caution">
    <text evidence="1">The sequence shown here is derived from an EMBL/GenBank/DDBJ whole genome shotgun (WGS) entry which is preliminary data.</text>
</comment>
<protein>
    <submittedName>
        <fullName evidence="1">Putative acyl-CoA transferase/carnitine dehydratase</fullName>
    </submittedName>
</protein>
<dbReference type="InterPro" id="IPR050509">
    <property type="entry name" value="CoA-transferase_III"/>
</dbReference>
<dbReference type="PANTHER" id="PTHR48228:SF5">
    <property type="entry name" value="ALPHA-METHYLACYL-COA RACEMASE"/>
    <property type="match status" value="1"/>
</dbReference>
<dbReference type="Pfam" id="PF02515">
    <property type="entry name" value="CoA_transf_3"/>
    <property type="match status" value="1"/>
</dbReference>
<dbReference type="AlphaFoldDB" id="A0A0D0PEI8"/>
<dbReference type="Gene3D" id="3.30.1540.10">
    <property type="entry name" value="formyl-coa transferase, domain 3"/>
    <property type="match status" value="1"/>
</dbReference>
<dbReference type="InterPro" id="IPR023606">
    <property type="entry name" value="CoA-Trfase_III_dom_1_sf"/>
</dbReference>
<dbReference type="Gene3D" id="3.40.50.10540">
    <property type="entry name" value="Crotonobetainyl-coa:carnitine coa-transferase, domain 1"/>
    <property type="match status" value="1"/>
</dbReference>
<dbReference type="GO" id="GO:0016740">
    <property type="term" value="F:transferase activity"/>
    <property type="evidence" value="ECO:0007669"/>
    <property type="project" value="UniProtKB-KW"/>
</dbReference>